<organism evidence="1 2">
    <name type="scientific">Paecilomyces lecythidis</name>
    <dbReference type="NCBI Taxonomy" id="3004212"/>
    <lineage>
        <taxon>Eukaryota</taxon>
        <taxon>Fungi</taxon>
        <taxon>Dikarya</taxon>
        <taxon>Ascomycota</taxon>
        <taxon>Pezizomycotina</taxon>
        <taxon>Eurotiomycetes</taxon>
        <taxon>Eurotiomycetidae</taxon>
        <taxon>Eurotiales</taxon>
        <taxon>Thermoascaceae</taxon>
        <taxon>Paecilomyces</taxon>
    </lineage>
</organism>
<sequence length="187" mass="21175">MAKAWKAIVTCFVVLISFLTVMSTFVWTAASLGNCGQLSCVALDGKWMSKYDLEKEARKERLCSPTMAFSEENSKQRDALNSENLLSAKSNLRFPGGVNKVPEKTDKPRVWASYGSGWDLYVQLTSWPAEREVSSLDWAMRWEAATKCLSVQEPDNQDMFEIDAIALQAFWERVFACYQSYAHGTKE</sequence>
<reference evidence="1 2" key="1">
    <citation type="journal article" date="2024" name="IMA Fungus">
        <title>IMA Genome - F19 : A genome assembly and annotation guide to empower mycologists, including annotated draft genome sequences of Ceratocystis pirilliformis, Diaporthe australafricana, Fusarium ophioides, Paecilomyces lecythidis, and Sporothrix stenoceras.</title>
        <authorList>
            <person name="Aylward J."/>
            <person name="Wilson A.M."/>
            <person name="Visagie C.M."/>
            <person name="Spraker J."/>
            <person name="Barnes I."/>
            <person name="Buitendag C."/>
            <person name="Ceriani C."/>
            <person name="Del Mar Angel L."/>
            <person name="du Plessis D."/>
            <person name="Fuchs T."/>
            <person name="Gasser K."/>
            <person name="Kramer D."/>
            <person name="Li W."/>
            <person name="Munsamy K."/>
            <person name="Piso A."/>
            <person name="Price J.L."/>
            <person name="Sonnekus B."/>
            <person name="Thomas C."/>
            <person name="van der Nest A."/>
            <person name="van Dijk A."/>
            <person name="van Heerden A."/>
            <person name="van Vuuren N."/>
            <person name="Yilmaz N."/>
            <person name="Duong T.A."/>
            <person name="van der Merwe N.A."/>
            <person name="Wingfield M.J."/>
            <person name="Wingfield B.D."/>
        </authorList>
    </citation>
    <scope>NUCLEOTIDE SEQUENCE [LARGE SCALE GENOMIC DNA]</scope>
    <source>
        <strain evidence="1 2">CMW 18167</strain>
    </source>
</reference>
<gene>
    <name evidence="1" type="ORF">Plec18167_006985</name>
</gene>
<accession>A0ABR3X8A7</accession>
<keyword evidence="2" id="KW-1185">Reference proteome</keyword>
<proteinExistence type="predicted"/>
<dbReference type="EMBL" id="JAVDPF010000026">
    <property type="protein sequence ID" value="KAL1871834.1"/>
    <property type="molecule type" value="Genomic_DNA"/>
</dbReference>
<evidence type="ECO:0000313" key="1">
    <source>
        <dbReference type="EMBL" id="KAL1871834.1"/>
    </source>
</evidence>
<dbReference type="Proteomes" id="UP001583193">
    <property type="component" value="Unassembled WGS sequence"/>
</dbReference>
<evidence type="ECO:0000313" key="2">
    <source>
        <dbReference type="Proteomes" id="UP001583193"/>
    </source>
</evidence>
<name>A0ABR3X8A7_9EURO</name>
<protein>
    <submittedName>
        <fullName evidence="1">Uncharacterized protein</fullName>
    </submittedName>
</protein>
<comment type="caution">
    <text evidence="1">The sequence shown here is derived from an EMBL/GenBank/DDBJ whole genome shotgun (WGS) entry which is preliminary data.</text>
</comment>